<evidence type="ECO:0000313" key="10">
    <source>
        <dbReference type="Proteomes" id="UP000198972"/>
    </source>
</evidence>
<evidence type="ECO:0000256" key="8">
    <source>
        <dbReference type="SAM" id="Phobius"/>
    </source>
</evidence>
<feature type="transmembrane region" description="Helical" evidence="8">
    <location>
        <begin position="147"/>
        <end position="169"/>
    </location>
</feature>
<feature type="transmembrane region" description="Helical" evidence="8">
    <location>
        <begin position="309"/>
        <end position="326"/>
    </location>
</feature>
<feature type="transmembrane region" description="Helical" evidence="8">
    <location>
        <begin position="77"/>
        <end position="98"/>
    </location>
</feature>
<evidence type="ECO:0000256" key="3">
    <source>
        <dbReference type="ARBA" id="ARBA00022448"/>
    </source>
</evidence>
<dbReference type="PANTHER" id="PTHR34975">
    <property type="entry name" value="SPORE GERMINATION PROTEIN A2"/>
    <property type="match status" value="1"/>
</dbReference>
<keyword evidence="5 8" id="KW-0812">Transmembrane</keyword>
<proteinExistence type="inferred from homology"/>
<feature type="transmembrane region" description="Helical" evidence="8">
    <location>
        <begin position="118"/>
        <end position="135"/>
    </location>
</feature>
<feature type="transmembrane region" description="Helical" evidence="8">
    <location>
        <begin position="40"/>
        <end position="65"/>
    </location>
</feature>
<gene>
    <name evidence="9" type="ORF">SAMN04488542_14214</name>
</gene>
<dbReference type="Proteomes" id="UP000198972">
    <property type="component" value="Unassembled WGS sequence"/>
</dbReference>
<evidence type="ECO:0000256" key="2">
    <source>
        <dbReference type="ARBA" id="ARBA00007998"/>
    </source>
</evidence>
<dbReference type="STRING" id="670482.SAMN04488542_14214"/>
<protein>
    <submittedName>
        <fullName evidence="9">Spore germination protein KB</fullName>
    </submittedName>
</protein>
<evidence type="ECO:0000256" key="1">
    <source>
        <dbReference type="ARBA" id="ARBA00004141"/>
    </source>
</evidence>
<dbReference type="AlphaFoldDB" id="A0A1G7U604"/>
<evidence type="ECO:0000256" key="5">
    <source>
        <dbReference type="ARBA" id="ARBA00022692"/>
    </source>
</evidence>
<dbReference type="GO" id="GO:0016020">
    <property type="term" value="C:membrane"/>
    <property type="evidence" value="ECO:0007669"/>
    <property type="project" value="UniProtKB-SubCell"/>
</dbReference>
<keyword evidence="6 8" id="KW-1133">Transmembrane helix</keyword>
<accession>A0A1G7U604</accession>
<evidence type="ECO:0000256" key="7">
    <source>
        <dbReference type="ARBA" id="ARBA00023136"/>
    </source>
</evidence>
<comment type="subcellular location">
    <subcellularLocation>
        <location evidence="1">Membrane</location>
        <topology evidence="1">Multi-pass membrane protein</topology>
    </subcellularLocation>
</comment>
<keyword evidence="7 8" id="KW-0472">Membrane</keyword>
<keyword evidence="10" id="KW-1185">Reference proteome</keyword>
<keyword evidence="3" id="KW-0813">Transport</keyword>
<dbReference type="EMBL" id="FNBG01000042">
    <property type="protein sequence ID" value="SDG42701.1"/>
    <property type="molecule type" value="Genomic_DNA"/>
</dbReference>
<feature type="transmembrane region" description="Helical" evidence="8">
    <location>
        <begin position="15"/>
        <end position="34"/>
    </location>
</feature>
<dbReference type="PANTHER" id="PTHR34975:SF2">
    <property type="entry name" value="SPORE GERMINATION PROTEIN A2"/>
    <property type="match status" value="1"/>
</dbReference>
<keyword evidence="4" id="KW-0309">Germination</keyword>
<feature type="transmembrane region" description="Helical" evidence="8">
    <location>
        <begin position="273"/>
        <end position="297"/>
    </location>
</feature>
<evidence type="ECO:0000256" key="4">
    <source>
        <dbReference type="ARBA" id="ARBA00022544"/>
    </source>
</evidence>
<sequence>MTVSMESTKIKPMQFFSLLVLFQLGTALVVNLGIQSGRDAWIAILAGMLIGLVLFTVYSILYKLFPNMLPTSYSKVLLGKYVGTVISIAYVVFFMNKASRDLLDGGLLIISSTLKETPLPIVNLMMVLTVAYVLHKGIEVMARTATIFLAITLMLGFLIGIVILFSDIIEMSRLLPVLGDGVMPVFDSIIKQNYQFPFAEVICFKMVMPSLGDQKKGIRAGYMAVLLSGLILSGTAMVTISALGVDIAERSSFPLLTMVGKAAISDFIQRTDILVVMVLIIGDFFKISMFYYAAVIGMSDLFKVPYRKLLYPTAIIILLFSILIARNYSEHVMKGGRALYFIDPIFFIVIPLILIIAATVYRFRSRSRTGA</sequence>
<reference evidence="9 10" key="1">
    <citation type="submission" date="2016-10" db="EMBL/GenBank/DDBJ databases">
        <authorList>
            <person name="de Groot N.N."/>
        </authorList>
    </citation>
    <scope>NUCLEOTIDE SEQUENCE [LARGE SCALE GENOMIC DNA]</scope>
    <source>
        <strain evidence="9 10">DSM 28129</strain>
    </source>
</reference>
<feature type="transmembrane region" description="Helical" evidence="8">
    <location>
        <begin position="338"/>
        <end position="361"/>
    </location>
</feature>
<dbReference type="GO" id="GO:0009847">
    <property type="term" value="P:spore germination"/>
    <property type="evidence" value="ECO:0007669"/>
    <property type="project" value="InterPro"/>
</dbReference>
<organism evidence="9 10">
    <name type="scientific">Fontibacillus panacisegetis</name>
    <dbReference type="NCBI Taxonomy" id="670482"/>
    <lineage>
        <taxon>Bacteria</taxon>
        <taxon>Bacillati</taxon>
        <taxon>Bacillota</taxon>
        <taxon>Bacilli</taxon>
        <taxon>Bacillales</taxon>
        <taxon>Paenibacillaceae</taxon>
        <taxon>Fontibacillus</taxon>
    </lineage>
</organism>
<name>A0A1G7U604_9BACL</name>
<feature type="transmembrane region" description="Helical" evidence="8">
    <location>
        <begin position="220"/>
        <end position="245"/>
    </location>
</feature>
<evidence type="ECO:0000313" key="9">
    <source>
        <dbReference type="EMBL" id="SDG42701.1"/>
    </source>
</evidence>
<dbReference type="NCBIfam" id="TIGR00912">
    <property type="entry name" value="2A0309"/>
    <property type="match status" value="1"/>
</dbReference>
<dbReference type="Pfam" id="PF03845">
    <property type="entry name" value="Spore_permease"/>
    <property type="match status" value="1"/>
</dbReference>
<dbReference type="InterPro" id="IPR004761">
    <property type="entry name" value="Spore_GerAB"/>
</dbReference>
<comment type="similarity">
    <text evidence="2">Belongs to the amino acid-polyamine-organocation (APC) superfamily. Spore germination protein (SGP) (TC 2.A.3.9) family.</text>
</comment>
<evidence type="ECO:0000256" key="6">
    <source>
        <dbReference type="ARBA" id="ARBA00022989"/>
    </source>
</evidence>